<dbReference type="PANTHER" id="PTHR30337">
    <property type="entry name" value="COMPONENT OF ATP-DEPENDENT DSDNA EXONUCLEASE"/>
    <property type="match status" value="1"/>
</dbReference>
<dbReference type="InterPro" id="IPR029052">
    <property type="entry name" value="Metallo-depent_PP-like"/>
</dbReference>
<feature type="domain" description="Calcineurin-like phosphoesterase" evidence="2">
    <location>
        <begin position="3"/>
        <end position="198"/>
    </location>
</feature>
<evidence type="ECO:0000256" key="1">
    <source>
        <dbReference type="ARBA" id="ARBA00022801"/>
    </source>
</evidence>
<evidence type="ECO:0000313" key="4">
    <source>
        <dbReference type="Proteomes" id="UP000005459"/>
    </source>
</evidence>
<dbReference type="SUPFAM" id="SSF56300">
    <property type="entry name" value="Metallo-dependent phosphatases"/>
    <property type="match status" value="1"/>
</dbReference>
<dbReference type="AlphaFoldDB" id="F9UEG8"/>
<dbReference type="PANTHER" id="PTHR30337:SF7">
    <property type="entry name" value="PHOSPHOESTERASE"/>
    <property type="match status" value="1"/>
</dbReference>
<gene>
    <name evidence="3" type="ORF">ThimaDRAFT_3321</name>
</gene>
<dbReference type="InterPro" id="IPR004843">
    <property type="entry name" value="Calcineurin-like_PHP"/>
</dbReference>
<dbReference type="Pfam" id="PF00149">
    <property type="entry name" value="Metallophos"/>
    <property type="match status" value="1"/>
</dbReference>
<dbReference type="RefSeq" id="WP_007194193.1">
    <property type="nucleotide sequence ID" value="NZ_AFWV01000011.1"/>
</dbReference>
<evidence type="ECO:0000259" key="2">
    <source>
        <dbReference type="Pfam" id="PF00149"/>
    </source>
</evidence>
<dbReference type="STRING" id="768671.ThimaDRAFT_3321"/>
<name>F9UEG8_9GAMM</name>
<reference evidence="3 4" key="1">
    <citation type="submission" date="2011-06" db="EMBL/GenBank/DDBJ databases">
        <title>The draft genome of Thiocapsa marina 5811.</title>
        <authorList>
            <consortium name="US DOE Joint Genome Institute (JGI-PGF)"/>
            <person name="Lucas S."/>
            <person name="Han J."/>
            <person name="Cheng J.-F."/>
            <person name="Goodwin L."/>
            <person name="Pitluck S."/>
            <person name="Peters L."/>
            <person name="Land M.L."/>
            <person name="Hauser L."/>
            <person name="Vogl K."/>
            <person name="Liu Z."/>
            <person name="Imhoff J."/>
            <person name="Thiel V."/>
            <person name="Frigaard N.-U."/>
            <person name="Bryant D."/>
            <person name="Woyke T.J."/>
        </authorList>
    </citation>
    <scope>NUCLEOTIDE SEQUENCE [LARGE SCALE GENOMIC DNA]</scope>
    <source>
        <strain evidence="3 4">5811</strain>
    </source>
</reference>
<dbReference type="EMBL" id="AFWV01000011">
    <property type="protein sequence ID" value="EGV17289.1"/>
    <property type="molecule type" value="Genomic_DNA"/>
</dbReference>
<dbReference type="Proteomes" id="UP000005459">
    <property type="component" value="Unassembled WGS sequence"/>
</dbReference>
<dbReference type="PATRIC" id="fig|768671.3.peg.3509"/>
<dbReference type="CDD" id="cd00840">
    <property type="entry name" value="MPP_Mre11_N"/>
    <property type="match status" value="1"/>
</dbReference>
<proteinExistence type="predicted"/>
<dbReference type="InterPro" id="IPR014576">
    <property type="entry name" value="Pesterase_YhaO"/>
</dbReference>
<accession>F9UEG8</accession>
<dbReference type="InterPro" id="IPR041796">
    <property type="entry name" value="Mre11_N"/>
</dbReference>
<dbReference type="Gene3D" id="3.60.21.10">
    <property type="match status" value="1"/>
</dbReference>
<sequence length="425" mass="46442">MAFKFMHAADVHLDSPLRGLERYEGAPVEEIRGATRRAFENLVALAIEESVDFVLLAGDVYDGDWRDYNTGLFFSGQMGRLNDHGIPVFLIAGNHDAASQITKALRAPPNLSVFATRAPETWVLEHLGVAIHGQGFPSRAVTDDLSRAYPQGDRALFNIGLLHTSLDGRPGHEPYAPCTADGLRAKGYQYWALGHVHQRELIAQDPHILFPGNIQGRHIRETGPKGCTLVRVEAGGVVEIEPRSLDVVRWAICPVDVTDAHNLDQIFPRVEQALADASDAAEGRLLAARLRLVGRSPIHSRLHAEHERLVNECRALAFSAGLTDVWIEKLVLETRPSAPLSESPREDAFGGLLRSIHALEVDGERLAALSAELEALALKLPPALRGGDDPFDPSEPEYLSGCLEDVKSLLAERLRGQGDPQEKAG</sequence>
<dbReference type="OrthoDB" id="9773856at2"/>
<keyword evidence="1" id="KW-0378">Hydrolase</keyword>
<evidence type="ECO:0000313" key="3">
    <source>
        <dbReference type="EMBL" id="EGV17289.1"/>
    </source>
</evidence>
<organism evidence="3 4">
    <name type="scientific">Thiocapsa marina 5811</name>
    <dbReference type="NCBI Taxonomy" id="768671"/>
    <lineage>
        <taxon>Bacteria</taxon>
        <taxon>Pseudomonadati</taxon>
        <taxon>Pseudomonadota</taxon>
        <taxon>Gammaproteobacteria</taxon>
        <taxon>Chromatiales</taxon>
        <taxon>Chromatiaceae</taxon>
        <taxon>Thiocapsa</taxon>
    </lineage>
</organism>
<dbReference type="PIRSF" id="PIRSF033091">
    <property type="entry name" value="Pesterase_YhaO"/>
    <property type="match status" value="1"/>
</dbReference>
<protein>
    <submittedName>
        <fullName evidence="3">Metallophosphoesterase</fullName>
    </submittedName>
</protein>
<dbReference type="eggNOG" id="COG0420">
    <property type="taxonomic scope" value="Bacteria"/>
</dbReference>
<dbReference type="InterPro" id="IPR050535">
    <property type="entry name" value="DNA_Repair-Maintenance_Comp"/>
</dbReference>
<dbReference type="GO" id="GO:0016787">
    <property type="term" value="F:hydrolase activity"/>
    <property type="evidence" value="ECO:0007669"/>
    <property type="project" value="UniProtKB-KW"/>
</dbReference>
<keyword evidence="4" id="KW-1185">Reference proteome</keyword>